<keyword evidence="4" id="KW-0472">Membrane</keyword>
<dbReference type="InterPro" id="IPR016032">
    <property type="entry name" value="Sig_transdc_resp-reg_C-effctor"/>
</dbReference>
<dbReference type="SUPFAM" id="SSF46894">
    <property type="entry name" value="C-terminal effector domain of the bipartite response regulators"/>
    <property type="match status" value="1"/>
</dbReference>
<evidence type="ECO:0000256" key="4">
    <source>
        <dbReference type="SAM" id="Phobius"/>
    </source>
</evidence>
<dbReference type="Pfam" id="PF13181">
    <property type="entry name" value="TPR_8"/>
    <property type="match status" value="2"/>
</dbReference>
<keyword evidence="4" id="KW-1133">Transmembrane helix</keyword>
<evidence type="ECO:0000256" key="2">
    <source>
        <dbReference type="ARBA" id="ARBA00022803"/>
    </source>
</evidence>
<dbReference type="RefSeq" id="WP_208889878.1">
    <property type="nucleotide sequence ID" value="NZ_CP019336.1"/>
</dbReference>
<accession>A0ABN5FA35</accession>
<evidence type="ECO:0000256" key="3">
    <source>
        <dbReference type="PROSITE-ProRule" id="PRU00339"/>
    </source>
</evidence>
<reference evidence="5 6" key="1">
    <citation type="submission" date="2017-02" db="EMBL/GenBank/DDBJ databases">
        <title>Trade-off between light-utilization and light-protection in marine flavobacteria.</title>
        <authorList>
            <person name="Kumagai Y."/>
            <person name="Yoshizawa S."/>
            <person name="Kogure K."/>
            <person name="Iwasaki W."/>
        </authorList>
    </citation>
    <scope>NUCLEOTIDE SEQUENCE [LARGE SCALE GENOMIC DNA]</scope>
    <source>
        <strain evidence="5 6">KCTC 23670</strain>
    </source>
</reference>
<feature type="repeat" description="TPR" evidence="3">
    <location>
        <begin position="110"/>
        <end position="143"/>
    </location>
</feature>
<dbReference type="PANTHER" id="PTHR45641">
    <property type="entry name" value="TETRATRICOPEPTIDE REPEAT PROTEIN (AFU_ORTHOLOGUE AFUA_6G03870)"/>
    <property type="match status" value="1"/>
</dbReference>
<protein>
    <recommendedName>
        <fullName evidence="7">HTH luxR-type domain-containing protein</fullName>
    </recommendedName>
</protein>
<dbReference type="SUPFAM" id="SSF48452">
    <property type="entry name" value="TPR-like"/>
    <property type="match status" value="1"/>
</dbReference>
<dbReference type="EMBL" id="CP019336">
    <property type="protein sequence ID" value="AUC23900.1"/>
    <property type="molecule type" value="Genomic_DNA"/>
</dbReference>
<keyword evidence="1" id="KW-0677">Repeat</keyword>
<name>A0ABN5FA35_9FLAO</name>
<dbReference type="InterPro" id="IPR019734">
    <property type="entry name" value="TPR_rpt"/>
</dbReference>
<evidence type="ECO:0000313" key="5">
    <source>
        <dbReference type="EMBL" id="AUC23900.1"/>
    </source>
</evidence>
<feature type="transmembrane region" description="Helical" evidence="4">
    <location>
        <begin position="358"/>
        <end position="375"/>
    </location>
</feature>
<keyword evidence="6" id="KW-1185">Reference proteome</keyword>
<keyword evidence="2 3" id="KW-0802">TPR repeat</keyword>
<keyword evidence="4" id="KW-0812">Transmembrane</keyword>
<evidence type="ECO:0000256" key="1">
    <source>
        <dbReference type="ARBA" id="ARBA00022737"/>
    </source>
</evidence>
<dbReference type="PROSITE" id="PS50005">
    <property type="entry name" value="TPR"/>
    <property type="match status" value="2"/>
</dbReference>
<evidence type="ECO:0000313" key="6">
    <source>
        <dbReference type="Proteomes" id="UP000232721"/>
    </source>
</evidence>
<gene>
    <name evidence="5" type="ORF">BTO15_18165</name>
</gene>
<dbReference type="Pfam" id="PF13424">
    <property type="entry name" value="TPR_12"/>
    <property type="match status" value="1"/>
</dbReference>
<proteinExistence type="predicted"/>
<dbReference type="Proteomes" id="UP000232721">
    <property type="component" value="Chromosome"/>
</dbReference>
<dbReference type="Gene3D" id="1.10.10.10">
    <property type="entry name" value="Winged helix-like DNA-binding domain superfamily/Winged helix DNA-binding domain"/>
    <property type="match status" value="1"/>
</dbReference>
<dbReference type="InterPro" id="IPR011990">
    <property type="entry name" value="TPR-like_helical_dom_sf"/>
</dbReference>
<dbReference type="PANTHER" id="PTHR45641:SF19">
    <property type="entry name" value="NEPHROCYSTIN-3"/>
    <property type="match status" value="1"/>
</dbReference>
<dbReference type="SMART" id="SM00028">
    <property type="entry name" value="TPR"/>
    <property type="match status" value="6"/>
</dbReference>
<feature type="repeat" description="TPR" evidence="3">
    <location>
        <begin position="235"/>
        <end position="268"/>
    </location>
</feature>
<sequence>MNFKPLFFLLISIVFLIQSIDFYAQEKSNKAEEIYNKAFSLKNSNPDSSVVLFEKSYSLYLQSKDTLNAIQALFQEGFVFETSAKYAKSYDVLWKALLLMDNIENNGVKSVIYHRLGRVYSYYKREDKAIEFLTKALGLQKKMLDSRGLKNKARLVSYYYSIAATYRELNKPDLAKKYLDSSYLYYRAKESLTPKSYLDFEKAILLTKEHKEKEALKIMEDIYPWFNTNTPSYMVLVYKYWGDAYKGLGDVDKSEKYYLKALKVSEEYKSHIDFTPLVYEKLSDVYLLKNNYQKAFKNLKKAKELDRIFFDSRSKENQSLLEIKDDYRLEKERQEKIIKEQYLKQLEQEDQIIKLQRIILIGSLIFLLVLGFFFFKHLRAKHHAEKELIRKTKELEIEKTKELLALKNKELATSALQLIEKDEFLKELKTRVREGGDKVKIHEINKVLRSVSVNNNKNWDDFKMRFIDVNKEFYDIIFAKFPKLSQGDQKICALIKLNFSSKDMARLLGISVESVHTVRHRIRKKMNLERNVNLEEYINSL</sequence>
<organism evidence="5 6">
    <name type="scientific">Polaribacter sejongensis</name>
    <dbReference type="NCBI Taxonomy" id="985043"/>
    <lineage>
        <taxon>Bacteria</taxon>
        <taxon>Pseudomonadati</taxon>
        <taxon>Bacteroidota</taxon>
        <taxon>Flavobacteriia</taxon>
        <taxon>Flavobacteriales</taxon>
        <taxon>Flavobacteriaceae</taxon>
    </lineage>
</organism>
<dbReference type="Gene3D" id="1.25.40.10">
    <property type="entry name" value="Tetratricopeptide repeat domain"/>
    <property type="match status" value="2"/>
</dbReference>
<dbReference type="InterPro" id="IPR036388">
    <property type="entry name" value="WH-like_DNA-bd_sf"/>
</dbReference>
<evidence type="ECO:0008006" key="7">
    <source>
        <dbReference type="Google" id="ProtNLM"/>
    </source>
</evidence>